<dbReference type="InterPro" id="IPR010982">
    <property type="entry name" value="Lambda_DNA-bd_dom_sf"/>
</dbReference>
<protein>
    <submittedName>
        <fullName evidence="5">LacI family transcriptional regulator</fullName>
    </submittedName>
</protein>
<gene>
    <name evidence="5" type="ORF">GCM10011516_28000</name>
</gene>
<evidence type="ECO:0000256" key="2">
    <source>
        <dbReference type="ARBA" id="ARBA00023125"/>
    </source>
</evidence>
<dbReference type="Pfam" id="PF13377">
    <property type="entry name" value="Peripla_BP_3"/>
    <property type="match status" value="1"/>
</dbReference>
<dbReference type="InterPro" id="IPR046335">
    <property type="entry name" value="LacI/GalR-like_sensor"/>
</dbReference>
<dbReference type="InterPro" id="IPR028082">
    <property type="entry name" value="Peripla_BP_I"/>
</dbReference>
<keyword evidence="2" id="KW-0238">DNA-binding</keyword>
<dbReference type="PROSITE" id="PS50932">
    <property type="entry name" value="HTH_LACI_2"/>
    <property type="match status" value="1"/>
</dbReference>
<comment type="caution">
    <text evidence="5">The sequence shown here is derived from an EMBL/GenBank/DDBJ whole genome shotgun (WGS) entry which is preliminary data.</text>
</comment>
<dbReference type="CDD" id="cd01392">
    <property type="entry name" value="HTH_LacI"/>
    <property type="match status" value="1"/>
</dbReference>
<dbReference type="SUPFAM" id="SSF47413">
    <property type="entry name" value="lambda repressor-like DNA-binding domains"/>
    <property type="match status" value="1"/>
</dbReference>
<dbReference type="EMBL" id="BMKM01000008">
    <property type="protein sequence ID" value="GGE28678.1"/>
    <property type="molecule type" value="Genomic_DNA"/>
</dbReference>
<keyword evidence="6" id="KW-1185">Reference proteome</keyword>
<dbReference type="Gene3D" id="3.40.50.2300">
    <property type="match status" value="2"/>
</dbReference>
<name>A0A8H9G2U5_9SPHI</name>
<dbReference type="InterPro" id="IPR000843">
    <property type="entry name" value="HTH_LacI"/>
</dbReference>
<proteinExistence type="predicted"/>
<dbReference type="GO" id="GO:0003700">
    <property type="term" value="F:DNA-binding transcription factor activity"/>
    <property type="evidence" value="ECO:0007669"/>
    <property type="project" value="TreeGrafter"/>
</dbReference>
<sequence>MIERKTLKDIANDLKLSISTVSKSLSDSYEISESTKKIVKEYAEKHNYVPNKVARTLKTGKTNTIGVIVFNISNTFISQILEGIHKGSQDEKYDIIIMQSRDSIQLEKHAIEVLSMRGIDGLLISPVAFNSNYQQLKDLQDSGIPVVLFDRVNHDLQTHKVGVENQVSAYEATEHLLNSGRKNILHITGKNIGVAEDRLLGFKKCLKDHGLDFDPNLYLECDYSKHDEIEDSIICKLNYLKKTGNMVNAIFGATDDITTLTLGVLAGMNIKVPEEISVIGFSNIRIPNSLNPSLSTVVQPTEEIGLVAFSKLIELVQSKYPVEEFETIELKTKLIPRKSSTL</sequence>
<dbReference type="PANTHER" id="PTHR30146:SF109">
    <property type="entry name" value="HTH-TYPE TRANSCRIPTIONAL REGULATOR GALS"/>
    <property type="match status" value="1"/>
</dbReference>
<dbReference type="GO" id="GO:0000976">
    <property type="term" value="F:transcription cis-regulatory region binding"/>
    <property type="evidence" value="ECO:0007669"/>
    <property type="project" value="TreeGrafter"/>
</dbReference>
<keyword evidence="3" id="KW-0804">Transcription</keyword>
<dbReference type="CDD" id="cd06267">
    <property type="entry name" value="PBP1_LacI_sugar_binding-like"/>
    <property type="match status" value="1"/>
</dbReference>
<reference evidence="5" key="2">
    <citation type="submission" date="2020-09" db="EMBL/GenBank/DDBJ databases">
        <authorList>
            <person name="Sun Q."/>
            <person name="Zhou Y."/>
        </authorList>
    </citation>
    <scope>NUCLEOTIDE SEQUENCE</scope>
    <source>
        <strain evidence="5">CGMCC 1.15966</strain>
    </source>
</reference>
<dbReference type="AlphaFoldDB" id="A0A8H9G2U5"/>
<dbReference type="Gene3D" id="1.10.260.40">
    <property type="entry name" value="lambda repressor-like DNA-binding domains"/>
    <property type="match status" value="1"/>
</dbReference>
<reference evidence="5" key="1">
    <citation type="journal article" date="2014" name="Int. J. Syst. Evol. Microbiol.">
        <title>Complete genome sequence of Corynebacterium casei LMG S-19264T (=DSM 44701T), isolated from a smear-ripened cheese.</title>
        <authorList>
            <consortium name="US DOE Joint Genome Institute (JGI-PGF)"/>
            <person name="Walter F."/>
            <person name="Albersmeier A."/>
            <person name="Kalinowski J."/>
            <person name="Ruckert C."/>
        </authorList>
    </citation>
    <scope>NUCLEOTIDE SEQUENCE</scope>
    <source>
        <strain evidence="5">CGMCC 1.15966</strain>
    </source>
</reference>
<organism evidence="5 6">
    <name type="scientific">Sphingobacterium cellulitidis</name>
    <dbReference type="NCBI Taxonomy" id="1768011"/>
    <lineage>
        <taxon>Bacteria</taxon>
        <taxon>Pseudomonadati</taxon>
        <taxon>Bacteroidota</taxon>
        <taxon>Sphingobacteriia</taxon>
        <taxon>Sphingobacteriales</taxon>
        <taxon>Sphingobacteriaceae</taxon>
        <taxon>Sphingobacterium</taxon>
    </lineage>
</organism>
<evidence type="ECO:0000313" key="5">
    <source>
        <dbReference type="EMBL" id="GGE28678.1"/>
    </source>
</evidence>
<evidence type="ECO:0000259" key="4">
    <source>
        <dbReference type="PROSITE" id="PS50932"/>
    </source>
</evidence>
<dbReference type="SUPFAM" id="SSF53822">
    <property type="entry name" value="Periplasmic binding protein-like I"/>
    <property type="match status" value="1"/>
</dbReference>
<evidence type="ECO:0000256" key="1">
    <source>
        <dbReference type="ARBA" id="ARBA00023015"/>
    </source>
</evidence>
<evidence type="ECO:0000313" key="6">
    <source>
        <dbReference type="Proteomes" id="UP000614460"/>
    </source>
</evidence>
<evidence type="ECO:0000256" key="3">
    <source>
        <dbReference type="ARBA" id="ARBA00023163"/>
    </source>
</evidence>
<dbReference type="RefSeq" id="WP_182498208.1">
    <property type="nucleotide sequence ID" value="NZ_BMKM01000008.1"/>
</dbReference>
<feature type="domain" description="HTH lacI-type" evidence="4">
    <location>
        <begin position="5"/>
        <end position="59"/>
    </location>
</feature>
<dbReference type="SMART" id="SM00354">
    <property type="entry name" value="HTH_LACI"/>
    <property type="match status" value="1"/>
</dbReference>
<accession>A0A8H9G2U5</accession>
<dbReference type="Proteomes" id="UP000614460">
    <property type="component" value="Unassembled WGS sequence"/>
</dbReference>
<dbReference type="PANTHER" id="PTHR30146">
    <property type="entry name" value="LACI-RELATED TRANSCRIPTIONAL REPRESSOR"/>
    <property type="match status" value="1"/>
</dbReference>
<dbReference type="Pfam" id="PF00356">
    <property type="entry name" value="LacI"/>
    <property type="match status" value="1"/>
</dbReference>
<keyword evidence="1" id="KW-0805">Transcription regulation</keyword>